<dbReference type="Proteomes" id="UP000320536">
    <property type="component" value="Chromosome"/>
</dbReference>
<feature type="transmembrane region" description="Helical" evidence="1">
    <location>
        <begin position="92"/>
        <end position="114"/>
    </location>
</feature>
<accession>A0ABX5W035</accession>
<keyword evidence="3" id="KW-1185">Reference proteome</keyword>
<keyword evidence="1" id="KW-0472">Membrane</keyword>
<keyword evidence="1" id="KW-1133">Transmembrane helix</keyword>
<dbReference type="EMBL" id="CP041038">
    <property type="protein sequence ID" value="QDE37595.1"/>
    <property type="molecule type" value="Genomic_DNA"/>
</dbReference>
<evidence type="ECO:0000256" key="1">
    <source>
        <dbReference type="SAM" id="Phobius"/>
    </source>
</evidence>
<evidence type="ECO:0000313" key="2">
    <source>
        <dbReference type="EMBL" id="QDE37595.1"/>
    </source>
</evidence>
<feature type="transmembrane region" description="Helical" evidence="1">
    <location>
        <begin position="12"/>
        <end position="31"/>
    </location>
</feature>
<keyword evidence="1" id="KW-0812">Transmembrane</keyword>
<sequence length="160" mass="18178">MESVVPQPSIMSTIVNLIFFLSPSIPVFIFYRTLFKGEPLAPKKHFRKYKTYLFICALIVIAMPILLNMLQSVSMASGKVKMRRAVALNSEFIQFLTAPLLGFFVWSLIEPFILCKKMRKIKNHYAKLAKEAEHASMKSEQPPVAKCCSEHSCCSNLTDI</sequence>
<feature type="transmembrane region" description="Helical" evidence="1">
    <location>
        <begin position="52"/>
        <end position="72"/>
    </location>
</feature>
<reference evidence="2 3" key="1">
    <citation type="journal article" date="2020" name="Data Brief">
        <title>Data of de novo genome assembly of the Chlamydia psittaci strain isolated from the livestock in Volga Region, Russian Federation.</title>
        <authorList>
            <person name="Feodorova V.A."/>
            <person name="Zaitsev S.S."/>
            <person name="Khizhnyakova M.A."/>
            <person name="Saltykov Y.V."/>
            <person name="Evstifeev V.V."/>
            <person name="Khusainov F.M."/>
            <person name="Yakovlev S.I."/>
            <person name="Larionova O.S."/>
            <person name="Motin V.L."/>
        </authorList>
    </citation>
    <scope>NUCLEOTIDE SEQUENCE [LARGE SCALE GENOMIC DNA]</scope>
    <source>
        <strain evidence="2 3">Rostinovo-70</strain>
    </source>
</reference>
<proteinExistence type="predicted"/>
<gene>
    <name evidence="2" type="ORF">FI836_04825</name>
</gene>
<name>A0ABX5W035_9CHLA</name>
<protein>
    <submittedName>
        <fullName evidence="2">Uncharacterized protein</fullName>
    </submittedName>
</protein>
<organism evidence="2 3">
    <name type="scientific">Chlamydophila parapsittaci</name>
    <dbReference type="NCBI Taxonomy" id="344886"/>
    <lineage>
        <taxon>Bacteria</taxon>
        <taxon>Pseudomonadati</taxon>
        <taxon>Chlamydiota</taxon>
        <taxon>Chlamydiia</taxon>
        <taxon>Chlamydiales</taxon>
        <taxon>Chlamydiaceae</taxon>
        <taxon>Chlamydia/Chlamydophila group</taxon>
        <taxon>Chlamydia</taxon>
    </lineage>
</organism>
<evidence type="ECO:0000313" key="3">
    <source>
        <dbReference type="Proteomes" id="UP000320536"/>
    </source>
</evidence>